<keyword evidence="2" id="KW-1185">Reference proteome</keyword>
<evidence type="ECO:0000313" key="1">
    <source>
        <dbReference type="EMBL" id="EKU45851.1"/>
    </source>
</evidence>
<dbReference type="PATRIC" id="fig|1229783.3.peg.2125"/>
<reference evidence="1 2" key="1">
    <citation type="journal article" date="2013" name="Genome Announc.">
        <title>Genome Sequence of Staphylococcus massiliensis Strain S46, Isolated from the Surface of Healthy Human Skin.</title>
        <authorList>
            <person name="Srivastav R."/>
            <person name="Singh A."/>
            <person name="Jangir P.K."/>
            <person name="Kumari C."/>
            <person name="Muduli S."/>
            <person name="Sharma R."/>
        </authorList>
    </citation>
    <scope>NUCLEOTIDE SEQUENCE [LARGE SCALE GENOMIC DNA]</scope>
    <source>
        <strain evidence="1 2">S46</strain>
    </source>
</reference>
<accession>K9AIH3</accession>
<proteinExistence type="predicted"/>
<protein>
    <submittedName>
        <fullName evidence="1">Uncharacterized protein</fullName>
    </submittedName>
</protein>
<dbReference type="AlphaFoldDB" id="K9AIH3"/>
<dbReference type="Proteomes" id="UP000009885">
    <property type="component" value="Unassembled WGS sequence"/>
</dbReference>
<dbReference type="RefSeq" id="WP_009384858.1">
    <property type="nucleotide sequence ID" value="NZ_AMSQ01000024.1"/>
</dbReference>
<gene>
    <name evidence="1" type="ORF">C273_10687</name>
</gene>
<sequence>MIISNNNYKKNVAWLPILKQVEYGFVVTKPQQVEATFITFVKRNRFAQWKIFSIGKVDDSFNEK</sequence>
<comment type="caution">
    <text evidence="1">The sequence shown here is derived from an EMBL/GenBank/DDBJ whole genome shotgun (WGS) entry which is preliminary data.</text>
</comment>
<name>K9AIH3_9STAP</name>
<dbReference type="EMBL" id="AMSQ01000024">
    <property type="protein sequence ID" value="EKU45851.1"/>
    <property type="molecule type" value="Genomic_DNA"/>
</dbReference>
<organism evidence="1 2">
    <name type="scientific">Staphylococcus massiliensis S46</name>
    <dbReference type="NCBI Taxonomy" id="1229783"/>
    <lineage>
        <taxon>Bacteria</taxon>
        <taxon>Bacillati</taxon>
        <taxon>Bacillota</taxon>
        <taxon>Bacilli</taxon>
        <taxon>Bacillales</taxon>
        <taxon>Staphylococcaceae</taxon>
        <taxon>Staphylococcus</taxon>
    </lineage>
</organism>
<evidence type="ECO:0000313" key="2">
    <source>
        <dbReference type="Proteomes" id="UP000009885"/>
    </source>
</evidence>